<gene>
    <name evidence="1" type="ordered locus">LILAB_06405</name>
</gene>
<dbReference type="AlphaFoldDB" id="F8C8Q3"/>
<dbReference type="STRING" id="483219.LILAB_06405"/>
<dbReference type="HOGENOM" id="CLU_3254448_0_0_7"/>
<dbReference type="Proteomes" id="UP000000488">
    <property type="component" value="Chromosome"/>
</dbReference>
<evidence type="ECO:0000313" key="1">
    <source>
        <dbReference type="EMBL" id="AEI63200.1"/>
    </source>
</evidence>
<protein>
    <submittedName>
        <fullName evidence="1">Uncharacterized protein</fullName>
    </submittedName>
</protein>
<proteinExistence type="predicted"/>
<name>F8C8Q3_MYXFH</name>
<reference evidence="1 2" key="1">
    <citation type="journal article" date="2011" name="J. Bacteriol.">
        <title>Genome sequence of the halotolerant marine bacterium Myxococcus fulvus HW-1.</title>
        <authorList>
            <person name="Li Z.F."/>
            <person name="Li X."/>
            <person name="Liu H."/>
            <person name="Liu X."/>
            <person name="Han K."/>
            <person name="Wu Z.H."/>
            <person name="Hu W."/>
            <person name="Li F.F."/>
            <person name="Li Y.Z."/>
        </authorList>
    </citation>
    <scope>NUCLEOTIDE SEQUENCE [LARGE SCALE GENOMIC DNA]</scope>
    <source>
        <strain evidence="2">ATCC BAA-855 / HW-1</strain>
    </source>
</reference>
<evidence type="ECO:0000313" key="2">
    <source>
        <dbReference type="Proteomes" id="UP000000488"/>
    </source>
</evidence>
<organism evidence="1 2">
    <name type="scientific">Myxococcus fulvus (strain ATCC BAA-855 / HW-1)</name>
    <dbReference type="NCBI Taxonomy" id="483219"/>
    <lineage>
        <taxon>Bacteria</taxon>
        <taxon>Pseudomonadati</taxon>
        <taxon>Myxococcota</taxon>
        <taxon>Myxococcia</taxon>
        <taxon>Myxococcales</taxon>
        <taxon>Cystobacterineae</taxon>
        <taxon>Myxococcaceae</taxon>
        <taxon>Myxococcus</taxon>
    </lineage>
</organism>
<dbReference type="KEGG" id="mfu:LILAB_06405"/>
<sequence length="42" mass="4300">MTGVVWLGGVMAGSLAMARYAPTRDGHAVSGCELEAPRGRAP</sequence>
<dbReference type="EMBL" id="CP002830">
    <property type="protein sequence ID" value="AEI63200.1"/>
    <property type="molecule type" value="Genomic_DNA"/>
</dbReference>
<accession>F8C8Q3</accession>